<dbReference type="SUPFAM" id="SSF51905">
    <property type="entry name" value="FAD/NAD(P)-binding domain"/>
    <property type="match status" value="1"/>
</dbReference>
<dbReference type="PANTHER" id="PTHR45934:SF1">
    <property type="entry name" value="OS04G0423100 PROTEIN"/>
    <property type="match status" value="1"/>
</dbReference>
<dbReference type="GO" id="GO:0071949">
    <property type="term" value="F:FAD binding"/>
    <property type="evidence" value="ECO:0007669"/>
    <property type="project" value="InterPro"/>
</dbReference>
<dbReference type="STRING" id="3988.B9SVQ4"/>
<keyword evidence="2" id="KW-0503">Monooxygenase</keyword>
<keyword evidence="1" id="KW-0560">Oxidoreductase</keyword>
<dbReference type="EMBL" id="EQ974173">
    <property type="protein sequence ID" value="EEF32313.1"/>
    <property type="molecule type" value="Genomic_DNA"/>
</dbReference>
<name>B9SVQ4_RICCO</name>
<sequence>MTRHVIFGNLSKGNVTVAGDAIHPVTPEFSQGGCSALEDAVVLRRSIGSSFITEWKTC</sequence>
<protein>
    <submittedName>
        <fullName evidence="5">Monoxygenase, putative</fullName>
    </submittedName>
</protein>
<dbReference type="eggNOG" id="KOG2614">
    <property type="taxonomic scope" value="Eukaryota"/>
</dbReference>
<dbReference type="AlphaFoldDB" id="B9SVQ4"/>
<dbReference type="InterPro" id="IPR044560">
    <property type="entry name" value="MOase"/>
</dbReference>
<comment type="similarity">
    <text evidence="3">Belongs to the 3-hydroxybenzoate 6-hydroxylase family.</text>
</comment>
<dbReference type="InterPro" id="IPR036188">
    <property type="entry name" value="FAD/NAD-bd_sf"/>
</dbReference>
<gene>
    <name evidence="5" type="ORF">RCOM_0009550</name>
</gene>
<evidence type="ECO:0000313" key="5">
    <source>
        <dbReference type="EMBL" id="EEF32313.1"/>
    </source>
</evidence>
<accession>B9SVQ4</accession>
<evidence type="ECO:0000256" key="3">
    <source>
        <dbReference type="ARBA" id="ARBA00024018"/>
    </source>
</evidence>
<evidence type="ECO:0000256" key="1">
    <source>
        <dbReference type="ARBA" id="ARBA00023002"/>
    </source>
</evidence>
<reference evidence="6" key="1">
    <citation type="journal article" date="2010" name="Nat. Biotechnol.">
        <title>Draft genome sequence of the oilseed species Ricinus communis.</title>
        <authorList>
            <person name="Chan A.P."/>
            <person name="Crabtree J."/>
            <person name="Zhao Q."/>
            <person name="Lorenzi H."/>
            <person name="Orvis J."/>
            <person name="Puiu D."/>
            <person name="Melake-Berhan A."/>
            <person name="Jones K.M."/>
            <person name="Redman J."/>
            <person name="Chen G."/>
            <person name="Cahoon E.B."/>
            <person name="Gedil M."/>
            <person name="Stanke M."/>
            <person name="Haas B.J."/>
            <person name="Wortman J.R."/>
            <person name="Fraser-Liggett C.M."/>
            <person name="Ravel J."/>
            <person name="Rabinowicz P.D."/>
        </authorList>
    </citation>
    <scope>NUCLEOTIDE SEQUENCE [LARGE SCALE GENOMIC DNA]</scope>
    <source>
        <strain evidence="6">cv. Hale</strain>
    </source>
</reference>
<evidence type="ECO:0000256" key="2">
    <source>
        <dbReference type="ARBA" id="ARBA00023033"/>
    </source>
</evidence>
<dbReference type="PANTHER" id="PTHR45934">
    <property type="entry name" value="FAD/NAD(P)-BINDING OXIDOREDUCTASE FAMILY PROTEIN"/>
    <property type="match status" value="1"/>
</dbReference>
<dbReference type="Pfam" id="PF01494">
    <property type="entry name" value="FAD_binding_3"/>
    <property type="match status" value="1"/>
</dbReference>
<feature type="domain" description="FAD-binding" evidence="4">
    <location>
        <begin position="8"/>
        <end position="47"/>
    </location>
</feature>
<proteinExistence type="inferred from homology"/>
<dbReference type="InParanoid" id="B9SVQ4"/>
<dbReference type="GO" id="GO:0004497">
    <property type="term" value="F:monooxygenase activity"/>
    <property type="evidence" value="ECO:0007669"/>
    <property type="project" value="UniProtKB-KW"/>
</dbReference>
<evidence type="ECO:0000313" key="6">
    <source>
        <dbReference type="Proteomes" id="UP000008311"/>
    </source>
</evidence>
<organism evidence="5 6">
    <name type="scientific">Ricinus communis</name>
    <name type="common">Castor bean</name>
    <dbReference type="NCBI Taxonomy" id="3988"/>
    <lineage>
        <taxon>Eukaryota</taxon>
        <taxon>Viridiplantae</taxon>
        <taxon>Streptophyta</taxon>
        <taxon>Embryophyta</taxon>
        <taxon>Tracheophyta</taxon>
        <taxon>Spermatophyta</taxon>
        <taxon>Magnoliopsida</taxon>
        <taxon>eudicotyledons</taxon>
        <taxon>Gunneridae</taxon>
        <taxon>Pentapetalae</taxon>
        <taxon>rosids</taxon>
        <taxon>fabids</taxon>
        <taxon>Malpighiales</taxon>
        <taxon>Euphorbiaceae</taxon>
        <taxon>Acalyphoideae</taxon>
        <taxon>Acalypheae</taxon>
        <taxon>Ricinus</taxon>
    </lineage>
</organism>
<dbReference type="InterPro" id="IPR002938">
    <property type="entry name" value="FAD-bd"/>
</dbReference>
<evidence type="ECO:0000259" key="4">
    <source>
        <dbReference type="Pfam" id="PF01494"/>
    </source>
</evidence>
<dbReference type="Proteomes" id="UP000008311">
    <property type="component" value="Unassembled WGS sequence"/>
</dbReference>
<keyword evidence="6" id="KW-1185">Reference proteome</keyword>
<dbReference type="Gene3D" id="3.50.50.60">
    <property type="entry name" value="FAD/NAD(P)-binding domain"/>
    <property type="match status" value="1"/>
</dbReference>